<dbReference type="Pfam" id="PF22421">
    <property type="entry name" value="SYY_C-terminal"/>
    <property type="match status" value="1"/>
</dbReference>
<keyword evidence="4 11" id="KW-0067">ATP-binding</keyword>
<sequence>MEVDLLSDVKRRGLVSQISSPDILGKLLKERQTVYMGIDPTAHALHVGHLLPLMCLMHFHVRGHTVHPVIGGATGLVGDPSGRTKARDRDSLANDRIERNARKLTSSIETFFVKGIKYAQSRWENERESIRTPEILNNLEWTKDVSLLEFLRTVGVQARMNTMLGRESVRLRLSSEEGMSFTEFSYQLLQGYDFYKLFTDRGCRIQIGGSDQWGNILAGQDLISRLAGPEQEVVCITTPLFTTSSGEKFGKSAGNAVWLDESLTSPFDFYQFFTRTTDEDVPKLLRMLTLLPMEKIEATLEEHKVAPERRVAQHLLADELTDLVHGIDGVRQARAVTKALFAKDYTGIKAEDVIGALRGDPRLIFCPESELLEKPLLRLAHEHRLVPSMSAARNLVSSKGFYMNNRRVEDTAFVLQRSDLLDGRLAIIRAGKGNHLILALSDN</sequence>
<dbReference type="PROSITE" id="PS50889">
    <property type="entry name" value="S4"/>
    <property type="match status" value="1"/>
</dbReference>
<dbReference type="PANTHER" id="PTHR11766">
    <property type="entry name" value="TYROSYL-TRNA SYNTHETASE"/>
    <property type="match status" value="1"/>
</dbReference>
<dbReference type="InterPro" id="IPR002307">
    <property type="entry name" value="Tyr-tRNA-ligase"/>
</dbReference>
<dbReference type="SUPFAM" id="SSF55174">
    <property type="entry name" value="Alpha-L RNA-binding motif"/>
    <property type="match status" value="1"/>
</dbReference>
<dbReference type="NCBIfam" id="TIGR00234">
    <property type="entry name" value="tyrS"/>
    <property type="match status" value="1"/>
</dbReference>
<dbReference type="GO" id="GO:0003723">
    <property type="term" value="F:RNA binding"/>
    <property type="evidence" value="ECO:0007669"/>
    <property type="project" value="UniProtKB-KW"/>
</dbReference>
<evidence type="ECO:0000256" key="2">
    <source>
        <dbReference type="ARBA" id="ARBA00022598"/>
    </source>
</evidence>
<gene>
    <name evidence="13" type="ORF">NEOLEDRAFT_1154069</name>
</gene>
<dbReference type="InterPro" id="IPR014729">
    <property type="entry name" value="Rossmann-like_a/b/a_fold"/>
</dbReference>
<protein>
    <recommendedName>
        <fullName evidence="1 11">Tyrosine--tRNA ligase</fullName>
        <ecNumber evidence="1 11">6.1.1.1</ecNumber>
    </recommendedName>
    <alternativeName>
        <fullName evidence="8 11">Tyrosyl-tRNA synthetase</fullName>
    </alternativeName>
</protein>
<proteinExistence type="inferred from homology"/>
<evidence type="ECO:0000256" key="11">
    <source>
        <dbReference type="RuleBase" id="RU361234"/>
    </source>
</evidence>
<evidence type="ECO:0000259" key="12">
    <source>
        <dbReference type="Pfam" id="PF22421"/>
    </source>
</evidence>
<evidence type="ECO:0000313" key="13">
    <source>
        <dbReference type="EMBL" id="KZT28985.1"/>
    </source>
</evidence>
<accession>A0A165V0U4</accession>
<evidence type="ECO:0000256" key="1">
    <source>
        <dbReference type="ARBA" id="ARBA00013160"/>
    </source>
</evidence>
<dbReference type="Gene3D" id="1.10.240.10">
    <property type="entry name" value="Tyrosyl-Transfer RNA Synthetase"/>
    <property type="match status" value="1"/>
</dbReference>
<evidence type="ECO:0000256" key="6">
    <source>
        <dbReference type="ARBA" id="ARBA00022917"/>
    </source>
</evidence>
<dbReference type="GO" id="GO:0004831">
    <property type="term" value="F:tyrosine-tRNA ligase activity"/>
    <property type="evidence" value="ECO:0007669"/>
    <property type="project" value="UniProtKB-EC"/>
</dbReference>
<dbReference type="InterPro" id="IPR024088">
    <property type="entry name" value="Tyr-tRNA-ligase_bac-type"/>
</dbReference>
<dbReference type="Pfam" id="PF00579">
    <property type="entry name" value="tRNA-synt_1b"/>
    <property type="match status" value="1"/>
</dbReference>
<comment type="catalytic activity">
    <reaction evidence="9 11">
        <text>tRNA(Tyr) + L-tyrosine + ATP = L-tyrosyl-tRNA(Tyr) + AMP + diphosphate + H(+)</text>
        <dbReference type="Rhea" id="RHEA:10220"/>
        <dbReference type="Rhea" id="RHEA-COMP:9706"/>
        <dbReference type="Rhea" id="RHEA-COMP:9707"/>
        <dbReference type="ChEBI" id="CHEBI:15378"/>
        <dbReference type="ChEBI" id="CHEBI:30616"/>
        <dbReference type="ChEBI" id="CHEBI:33019"/>
        <dbReference type="ChEBI" id="CHEBI:58315"/>
        <dbReference type="ChEBI" id="CHEBI:78442"/>
        <dbReference type="ChEBI" id="CHEBI:78536"/>
        <dbReference type="ChEBI" id="CHEBI:456215"/>
        <dbReference type="EC" id="6.1.1.1"/>
    </reaction>
</comment>
<dbReference type="FunCoup" id="A0A165V0U4">
    <property type="interactions" value="480"/>
</dbReference>
<evidence type="ECO:0000256" key="9">
    <source>
        <dbReference type="ARBA" id="ARBA00048248"/>
    </source>
</evidence>
<dbReference type="GO" id="GO:0005739">
    <property type="term" value="C:mitochondrion"/>
    <property type="evidence" value="ECO:0007669"/>
    <property type="project" value="TreeGrafter"/>
</dbReference>
<keyword evidence="3 11" id="KW-0547">Nucleotide-binding</keyword>
<comment type="similarity">
    <text evidence="11">Belongs to the class-I aminoacyl-tRNA synthetase family.</text>
</comment>
<dbReference type="InParanoid" id="A0A165V0U4"/>
<dbReference type="Gene3D" id="3.40.50.620">
    <property type="entry name" value="HUPs"/>
    <property type="match status" value="1"/>
</dbReference>
<dbReference type="SUPFAM" id="SSF52374">
    <property type="entry name" value="Nucleotidylyl transferase"/>
    <property type="match status" value="1"/>
</dbReference>
<dbReference type="CDD" id="cd00805">
    <property type="entry name" value="TyrRS_core"/>
    <property type="match status" value="1"/>
</dbReference>
<dbReference type="STRING" id="1314782.A0A165V0U4"/>
<dbReference type="PANTHER" id="PTHR11766:SF0">
    <property type="entry name" value="TYROSINE--TRNA LIGASE, MITOCHONDRIAL"/>
    <property type="match status" value="1"/>
</dbReference>
<evidence type="ECO:0000313" key="14">
    <source>
        <dbReference type="Proteomes" id="UP000076761"/>
    </source>
</evidence>
<dbReference type="Gene3D" id="3.10.290.10">
    <property type="entry name" value="RNA-binding S4 domain"/>
    <property type="match status" value="1"/>
</dbReference>
<dbReference type="HAMAP" id="MF_02006">
    <property type="entry name" value="Tyr_tRNA_synth_type1"/>
    <property type="match status" value="1"/>
</dbReference>
<keyword evidence="2 11" id="KW-0436">Ligase</keyword>
<evidence type="ECO:0000256" key="10">
    <source>
        <dbReference type="PROSITE-ProRule" id="PRU00182"/>
    </source>
</evidence>
<dbReference type="GO" id="GO:0005524">
    <property type="term" value="F:ATP binding"/>
    <property type="evidence" value="ECO:0007669"/>
    <property type="project" value="UniProtKB-KW"/>
</dbReference>
<evidence type="ECO:0000256" key="8">
    <source>
        <dbReference type="ARBA" id="ARBA00033323"/>
    </source>
</evidence>
<evidence type="ECO:0000256" key="3">
    <source>
        <dbReference type="ARBA" id="ARBA00022741"/>
    </source>
</evidence>
<dbReference type="InterPro" id="IPR024107">
    <property type="entry name" value="Tyr-tRNA-ligase_bac_1"/>
</dbReference>
<dbReference type="AlphaFoldDB" id="A0A165V0U4"/>
<reference evidence="13 14" key="1">
    <citation type="journal article" date="2016" name="Mol. Biol. Evol.">
        <title>Comparative Genomics of Early-Diverging Mushroom-Forming Fungi Provides Insights into the Origins of Lignocellulose Decay Capabilities.</title>
        <authorList>
            <person name="Nagy L.G."/>
            <person name="Riley R."/>
            <person name="Tritt A."/>
            <person name="Adam C."/>
            <person name="Daum C."/>
            <person name="Floudas D."/>
            <person name="Sun H."/>
            <person name="Yadav J.S."/>
            <person name="Pangilinan J."/>
            <person name="Larsson K.H."/>
            <person name="Matsuura K."/>
            <person name="Barry K."/>
            <person name="Labutti K."/>
            <person name="Kuo R."/>
            <person name="Ohm R.A."/>
            <person name="Bhattacharya S.S."/>
            <person name="Shirouzu T."/>
            <person name="Yoshinaga Y."/>
            <person name="Martin F.M."/>
            <person name="Grigoriev I.V."/>
            <person name="Hibbett D.S."/>
        </authorList>
    </citation>
    <scope>NUCLEOTIDE SEQUENCE [LARGE SCALE GENOMIC DNA]</scope>
    <source>
        <strain evidence="13 14">HHB14362 ss-1</strain>
    </source>
</reference>
<dbReference type="InterPro" id="IPR002305">
    <property type="entry name" value="aa-tRNA-synth_Ic"/>
</dbReference>
<dbReference type="FunFam" id="1.10.240.10:FF:000001">
    <property type="entry name" value="Tyrosine--tRNA ligase"/>
    <property type="match status" value="1"/>
</dbReference>
<organism evidence="13 14">
    <name type="scientific">Neolentinus lepideus HHB14362 ss-1</name>
    <dbReference type="NCBI Taxonomy" id="1314782"/>
    <lineage>
        <taxon>Eukaryota</taxon>
        <taxon>Fungi</taxon>
        <taxon>Dikarya</taxon>
        <taxon>Basidiomycota</taxon>
        <taxon>Agaricomycotina</taxon>
        <taxon>Agaricomycetes</taxon>
        <taxon>Gloeophyllales</taxon>
        <taxon>Gloeophyllaceae</taxon>
        <taxon>Neolentinus</taxon>
    </lineage>
</organism>
<keyword evidence="6 11" id="KW-0648">Protein biosynthesis</keyword>
<evidence type="ECO:0000256" key="4">
    <source>
        <dbReference type="ARBA" id="ARBA00022840"/>
    </source>
</evidence>
<feature type="domain" description="Tyrosine--tRNA ligase SYY-like C-terminal" evidence="12">
    <location>
        <begin position="374"/>
        <end position="436"/>
    </location>
</feature>
<dbReference type="InterPro" id="IPR054608">
    <property type="entry name" value="SYY-like_C"/>
</dbReference>
<dbReference type="EMBL" id="KV425555">
    <property type="protein sequence ID" value="KZT28985.1"/>
    <property type="molecule type" value="Genomic_DNA"/>
</dbReference>
<keyword evidence="7 11" id="KW-0030">Aminoacyl-tRNA synthetase</keyword>
<dbReference type="Proteomes" id="UP000076761">
    <property type="component" value="Unassembled WGS sequence"/>
</dbReference>
<evidence type="ECO:0000256" key="7">
    <source>
        <dbReference type="ARBA" id="ARBA00023146"/>
    </source>
</evidence>
<evidence type="ECO:0000256" key="5">
    <source>
        <dbReference type="ARBA" id="ARBA00022884"/>
    </source>
</evidence>
<dbReference type="InterPro" id="IPR036986">
    <property type="entry name" value="S4_RNA-bd_sf"/>
</dbReference>
<dbReference type="OrthoDB" id="337870at2759"/>
<keyword evidence="14" id="KW-1185">Reference proteome</keyword>
<dbReference type="GO" id="GO:0006437">
    <property type="term" value="P:tyrosyl-tRNA aminoacylation"/>
    <property type="evidence" value="ECO:0007669"/>
    <property type="project" value="InterPro"/>
</dbReference>
<dbReference type="PRINTS" id="PR01040">
    <property type="entry name" value="TRNASYNTHTYR"/>
</dbReference>
<dbReference type="EC" id="6.1.1.1" evidence="1 11"/>
<dbReference type="GO" id="GO:0005829">
    <property type="term" value="C:cytosol"/>
    <property type="evidence" value="ECO:0007669"/>
    <property type="project" value="TreeGrafter"/>
</dbReference>
<keyword evidence="5 10" id="KW-0694">RNA-binding</keyword>
<name>A0A165V0U4_9AGAM</name>